<dbReference type="OrthoDB" id="6507766at2759"/>
<gene>
    <name evidence="1" type="ORF">HPB48_007817</name>
</gene>
<dbReference type="EMBL" id="JABSTR010000004">
    <property type="protein sequence ID" value="KAH9368518.1"/>
    <property type="molecule type" value="Genomic_DNA"/>
</dbReference>
<name>A0A9J6FQN0_HAELO</name>
<dbReference type="OMA" id="HATTNCH"/>
<organism evidence="1 2">
    <name type="scientific">Haemaphysalis longicornis</name>
    <name type="common">Bush tick</name>
    <dbReference type="NCBI Taxonomy" id="44386"/>
    <lineage>
        <taxon>Eukaryota</taxon>
        <taxon>Metazoa</taxon>
        <taxon>Ecdysozoa</taxon>
        <taxon>Arthropoda</taxon>
        <taxon>Chelicerata</taxon>
        <taxon>Arachnida</taxon>
        <taxon>Acari</taxon>
        <taxon>Parasitiformes</taxon>
        <taxon>Ixodida</taxon>
        <taxon>Ixodoidea</taxon>
        <taxon>Ixodidae</taxon>
        <taxon>Haemaphysalinae</taxon>
        <taxon>Haemaphysalis</taxon>
    </lineage>
</organism>
<reference evidence="1 2" key="1">
    <citation type="journal article" date="2020" name="Cell">
        <title>Large-Scale Comparative Analyses of Tick Genomes Elucidate Their Genetic Diversity and Vector Capacities.</title>
        <authorList>
            <consortium name="Tick Genome and Microbiome Consortium (TIGMIC)"/>
            <person name="Jia N."/>
            <person name="Wang J."/>
            <person name="Shi W."/>
            <person name="Du L."/>
            <person name="Sun Y."/>
            <person name="Zhan W."/>
            <person name="Jiang J.F."/>
            <person name="Wang Q."/>
            <person name="Zhang B."/>
            <person name="Ji P."/>
            <person name="Bell-Sakyi L."/>
            <person name="Cui X.M."/>
            <person name="Yuan T.T."/>
            <person name="Jiang B.G."/>
            <person name="Yang W.F."/>
            <person name="Lam T.T."/>
            <person name="Chang Q.C."/>
            <person name="Ding S.J."/>
            <person name="Wang X.J."/>
            <person name="Zhu J.G."/>
            <person name="Ruan X.D."/>
            <person name="Zhao L."/>
            <person name="Wei J.T."/>
            <person name="Ye R.Z."/>
            <person name="Que T.C."/>
            <person name="Du C.H."/>
            <person name="Zhou Y.H."/>
            <person name="Cheng J.X."/>
            <person name="Dai P.F."/>
            <person name="Guo W.B."/>
            <person name="Han X.H."/>
            <person name="Huang E.J."/>
            <person name="Li L.F."/>
            <person name="Wei W."/>
            <person name="Gao Y.C."/>
            <person name="Liu J.Z."/>
            <person name="Shao H.Z."/>
            <person name="Wang X."/>
            <person name="Wang C.C."/>
            <person name="Yang T.C."/>
            <person name="Huo Q.B."/>
            <person name="Li W."/>
            <person name="Chen H.Y."/>
            <person name="Chen S.E."/>
            <person name="Zhou L.G."/>
            <person name="Ni X.B."/>
            <person name="Tian J.H."/>
            <person name="Sheng Y."/>
            <person name="Liu T."/>
            <person name="Pan Y.S."/>
            <person name="Xia L.Y."/>
            <person name="Li J."/>
            <person name="Zhao F."/>
            <person name="Cao W.C."/>
        </authorList>
    </citation>
    <scope>NUCLEOTIDE SEQUENCE [LARGE SCALE GENOMIC DNA]</scope>
    <source>
        <strain evidence="1">HaeL-2018</strain>
    </source>
</reference>
<dbReference type="PANTHER" id="PTHR37162:SF1">
    <property type="entry name" value="BED-TYPE DOMAIN-CONTAINING PROTEIN"/>
    <property type="match status" value="1"/>
</dbReference>
<dbReference type="InterPro" id="IPR012337">
    <property type="entry name" value="RNaseH-like_sf"/>
</dbReference>
<comment type="caution">
    <text evidence="1">The sequence shown here is derived from an EMBL/GenBank/DDBJ whole genome shotgun (WGS) entry which is preliminary data.</text>
</comment>
<dbReference type="AlphaFoldDB" id="A0A9J6FQN0"/>
<dbReference type="Proteomes" id="UP000821853">
    <property type="component" value="Chromosome 2"/>
</dbReference>
<protein>
    <recommendedName>
        <fullName evidence="3">DUF4371 domain-containing protein</fullName>
    </recommendedName>
</protein>
<proteinExistence type="predicted"/>
<sequence>MKRYCKEWEKETQLKDWLRPVTGDEKKAACRYCKCEIRAHHADLLQHMATEKHVRDSEPLSSARLTTMGFTKSPPPKTTPELELKLACYSACHATINAVDHLGELVQPYTSCDVKLHRTKCGALITKVLAPCLLEDLVKDIGASQYSLLIDDSTDVANEKQLAVVVRYFSTSLNKLVTTFLGLFTLEGSSAQQIAQGVLDFLNKVGLDFTRCLGIGTDGCNLMVGKNNSVYTHLRQKNENLVLVKCVCHIIQLCASKAVEVLPRSLEFLIGRSYSLVFAQFTPTS</sequence>
<dbReference type="VEuPathDB" id="VectorBase:HLOH_063028"/>
<evidence type="ECO:0000313" key="1">
    <source>
        <dbReference type="EMBL" id="KAH9368518.1"/>
    </source>
</evidence>
<evidence type="ECO:0008006" key="3">
    <source>
        <dbReference type="Google" id="ProtNLM"/>
    </source>
</evidence>
<keyword evidence="2" id="KW-1185">Reference proteome</keyword>
<dbReference type="SUPFAM" id="SSF53098">
    <property type="entry name" value="Ribonuclease H-like"/>
    <property type="match status" value="1"/>
</dbReference>
<dbReference type="PANTHER" id="PTHR37162">
    <property type="entry name" value="HAT FAMILY DIMERISATION DOMAINCONTAINING PROTEIN-RELATED"/>
    <property type="match status" value="1"/>
</dbReference>
<accession>A0A9J6FQN0</accession>
<evidence type="ECO:0000313" key="2">
    <source>
        <dbReference type="Proteomes" id="UP000821853"/>
    </source>
</evidence>